<evidence type="ECO:0000256" key="2">
    <source>
        <dbReference type="SAM" id="Phobius"/>
    </source>
</evidence>
<feature type="compositionally biased region" description="Basic and acidic residues" evidence="1">
    <location>
        <begin position="237"/>
        <end position="246"/>
    </location>
</feature>
<feature type="region of interest" description="Disordered" evidence="1">
    <location>
        <begin position="1"/>
        <end position="24"/>
    </location>
</feature>
<dbReference type="EMBL" id="JARKHS020002057">
    <property type="protein sequence ID" value="KAK8787154.1"/>
    <property type="molecule type" value="Genomic_DNA"/>
</dbReference>
<feature type="region of interest" description="Disordered" evidence="1">
    <location>
        <begin position="41"/>
        <end position="79"/>
    </location>
</feature>
<reference evidence="3 5" key="1">
    <citation type="journal article" date="2023" name="Arcadia Sci">
        <title>De novo assembly of a long-read Amblyomma americanum tick genome.</title>
        <authorList>
            <person name="Chou S."/>
            <person name="Poskanzer K.E."/>
            <person name="Rollins M."/>
            <person name="Thuy-Boun P.S."/>
        </authorList>
    </citation>
    <scope>NUCLEOTIDE SEQUENCE [LARGE SCALE GENOMIC DNA]</scope>
    <source>
        <strain evidence="3">F_SG_1</strain>
        <tissue evidence="3">Salivary glands</tissue>
    </source>
</reference>
<dbReference type="EMBL" id="JARKHS020016006">
    <property type="protein sequence ID" value="KAK8773972.1"/>
    <property type="molecule type" value="Genomic_DNA"/>
</dbReference>
<reference evidence="3" key="2">
    <citation type="submission" date="2023-03" db="EMBL/GenBank/DDBJ databases">
        <authorList>
            <person name="Thuy-Boun P."/>
        </authorList>
    </citation>
    <scope>NUCLEOTIDE SEQUENCE</scope>
    <source>
        <strain evidence="3">F_SG_1</strain>
        <tissue evidence="3">Salivary glands</tissue>
    </source>
</reference>
<feature type="compositionally biased region" description="Basic and acidic residues" evidence="1">
    <location>
        <begin position="41"/>
        <end position="50"/>
    </location>
</feature>
<keyword evidence="2" id="KW-0472">Membrane</keyword>
<keyword evidence="5" id="KW-1185">Reference proteome</keyword>
<evidence type="ECO:0000313" key="5">
    <source>
        <dbReference type="Proteomes" id="UP001321473"/>
    </source>
</evidence>
<dbReference type="Proteomes" id="UP001321473">
    <property type="component" value="Unassembled WGS sequence"/>
</dbReference>
<proteinExistence type="predicted"/>
<evidence type="ECO:0000313" key="4">
    <source>
        <dbReference type="EMBL" id="KAK8787154.1"/>
    </source>
</evidence>
<reference evidence="3" key="3">
    <citation type="submission" date="2024-02" db="EMBL/GenBank/DDBJ databases">
        <authorList>
            <person name="Mcdaniel E.A."/>
            <person name="Celebi F.M."/>
            <person name="Reiter T."/>
            <person name="Weiss E.C."/>
            <person name="Chou S."/>
        </authorList>
    </citation>
    <scope>NUCLEOTIDE SEQUENCE</scope>
    <source>
        <strain evidence="3">F_SG_1</strain>
        <tissue evidence="3">Salivary glands</tissue>
    </source>
</reference>
<keyword evidence="2" id="KW-0812">Transmembrane</keyword>
<sequence length="254" mass="26540">MQRESGAGTPASFTRKAASGTRRTASLAEVLEAVARESKVTIVPLEKERTAPGASATPQLLQQPPSTSKSKNDSTAKSGLALRTDTSTSVSILLLFTISVVTAGFVISALTTGRYISTGGAFGSGRGGHSSSRNAVPSRNLLKPDIAPAVASGGTAEELEGEKMARRYMIQPSDPASSERGVVESGPATEPFRDIDNSGAKVPAATGRRTQARTSSWQVSEPKTVDGVQPTTTNYADHLERSEPNRTRAPVVSD</sequence>
<gene>
    <name evidence="3" type="ORF">V5799_011494</name>
    <name evidence="4" type="ORF">V5799_023069</name>
</gene>
<name>A0AAQ4EGZ3_AMBAM</name>
<comment type="caution">
    <text evidence="3">The sequence shown here is derived from an EMBL/GenBank/DDBJ whole genome shotgun (WGS) entry which is preliminary data.</text>
</comment>
<dbReference type="AlphaFoldDB" id="A0AAQ4EGZ3"/>
<organism evidence="3 5">
    <name type="scientific">Amblyomma americanum</name>
    <name type="common">Lone star tick</name>
    <dbReference type="NCBI Taxonomy" id="6943"/>
    <lineage>
        <taxon>Eukaryota</taxon>
        <taxon>Metazoa</taxon>
        <taxon>Ecdysozoa</taxon>
        <taxon>Arthropoda</taxon>
        <taxon>Chelicerata</taxon>
        <taxon>Arachnida</taxon>
        <taxon>Acari</taxon>
        <taxon>Parasitiformes</taxon>
        <taxon>Ixodida</taxon>
        <taxon>Ixodoidea</taxon>
        <taxon>Ixodidae</taxon>
        <taxon>Amblyomminae</taxon>
        <taxon>Amblyomma</taxon>
    </lineage>
</organism>
<feature type="region of interest" description="Disordered" evidence="1">
    <location>
        <begin position="173"/>
        <end position="254"/>
    </location>
</feature>
<protein>
    <submittedName>
        <fullName evidence="3">Uncharacterized protein</fullName>
    </submittedName>
</protein>
<evidence type="ECO:0000256" key="1">
    <source>
        <dbReference type="SAM" id="MobiDB-lite"/>
    </source>
</evidence>
<accession>A0AAQ4EGZ3</accession>
<feature type="compositionally biased region" description="Polar residues" evidence="1">
    <location>
        <begin position="208"/>
        <end position="221"/>
    </location>
</feature>
<keyword evidence="2" id="KW-1133">Transmembrane helix</keyword>
<evidence type="ECO:0000313" key="3">
    <source>
        <dbReference type="EMBL" id="KAK8773972.1"/>
    </source>
</evidence>
<feature type="transmembrane region" description="Helical" evidence="2">
    <location>
        <begin position="90"/>
        <end position="110"/>
    </location>
</feature>
<feature type="compositionally biased region" description="Polar residues" evidence="1">
    <location>
        <begin position="56"/>
        <end position="77"/>
    </location>
</feature>